<proteinExistence type="predicted"/>
<gene>
    <name evidence="1" type="ORF">H1P_1200017</name>
</gene>
<name>A0A563VK47_9CYAN</name>
<keyword evidence="2" id="KW-1185">Reference proteome</keyword>
<dbReference type="Proteomes" id="UP000320055">
    <property type="component" value="Unassembled WGS sequence"/>
</dbReference>
<reference evidence="1 2" key="1">
    <citation type="submission" date="2019-01" db="EMBL/GenBank/DDBJ databases">
        <authorList>
            <person name="Brito A."/>
        </authorList>
    </citation>
    <scope>NUCLEOTIDE SEQUENCE [LARGE SCALE GENOMIC DNA]</scope>
    <source>
        <strain evidence="1">1</strain>
    </source>
</reference>
<accession>A0A563VK47</accession>
<evidence type="ECO:0000313" key="1">
    <source>
        <dbReference type="EMBL" id="VEP11804.1"/>
    </source>
</evidence>
<dbReference type="AlphaFoldDB" id="A0A563VK47"/>
<organism evidence="1 2">
    <name type="scientific">Hyella patelloides LEGE 07179</name>
    <dbReference type="NCBI Taxonomy" id="945734"/>
    <lineage>
        <taxon>Bacteria</taxon>
        <taxon>Bacillati</taxon>
        <taxon>Cyanobacteriota</taxon>
        <taxon>Cyanophyceae</taxon>
        <taxon>Pleurocapsales</taxon>
        <taxon>Hyellaceae</taxon>
        <taxon>Hyella</taxon>
    </lineage>
</organism>
<protein>
    <submittedName>
        <fullName evidence="1">Uncharacterized protein</fullName>
    </submittedName>
</protein>
<sequence>MFSTLDLAFTSKAFKNSETKQIDIANNISSKSMLRPLKRGERVVCVWRTVGAGIASRLVDNGLP</sequence>
<evidence type="ECO:0000313" key="2">
    <source>
        <dbReference type="Proteomes" id="UP000320055"/>
    </source>
</evidence>
<dbReference type="EMBL" id="CAACVJ010000025">
    <property type="protein sequence ID" value="VEP11804.1"/>
    <property type="molecule type" value="Genomic_DNA"/>
</dbReference>